<dbReference type="InterPro" id="IPR053204">
    <property type="entry name" value="Oxopyrrolidines_Biosynth-assoc"/>
</dbReference>
<dbReference type="EMBL" id="MU855774">
    <property type="protein sequence ID" value="KAK3899515.1"/>
    <property type="molecule type" value="Genomic_DNA"/>
</dbReference>
<name>A0AAN6MET5_9PEZI</name>
<proteinExistence type="predicted"/>
<dbReference type="InterPro" id="IPR022085">
    <property type="entry name" value="OpdG"/>
</dbReference>
<protein>
    <submittedName>
        <fullName evidence="1">Uncharacterized protein</fullName>
    </submittedName>
</protein>
<dbReference type="AlphaFoldDB" id="A0AAN6MET5"/>
<organism evidence="1 2">
    <name type="scientific">Staphylotrichum tortipilum</name>
    <dbReference type="NCBI Taxonomy" id="2831512"/>
    <lineage>
        <taxon>Eukaryota</taxon>
        <taxon>Fungi</taxon>
        <taxon>Dikarya</taxon>
        <taxon>Ascomycota</taxon>
        <taxon>Pezizomycotina</taxon>
        <taxon>Sordariomycetes</taxon>
        <taxon>Sordariomycetidae</taxon>
        <taxon>Sordariales</taxon>
        <taxon>Chaetomiaceae</taxon>
        <taxon>Staphylotrichum</taxon>
    </lineage>
</organism>
<reference evidence="1" key="1">
    <citation type="journal article" date="2023" name="Mol. Phylogenet. Evol.">
        <title>Genome-scale phylogeny and comparative genomics of the fungal order Sordariales.</title>
        <authorList>
            <person name="Hensen N."/>
            <person name="Bonometti L."/>
            <person name="Westerberg I."/>
            <person name="Brannstrom I.O."/>
            <person name="Guillou S."/>
            <person name="Cros-Aarteil S."/>
            <person name="Calhoun S."/>
            <person name="Haridas S."/>
            <person name="Kuo A."/>
            <person name="Mondo S."/>
            <person name="Pangilinan J."/>
            <person name="Riley R."/>
            <person name="LaButti K."/>
            <person name="Andreopoulos B."/>
            <person name="Lipzen A."/>
            <person name="Chen C."/>
            <person name="Yan M."/>
            <person name="Daum C."/>
            <person name="Ng V."/>
            <person name="Clum A."/>
            <person name="Steindorff A."/>
            <person name="Ohm R.A."/>
            <person name="Martin F."/>
            <person name="Silar P."/>
            <person name="Natvig D.O."/>
            <person name="Lalanne C."/>
            <person name="Gautier V."/>
            <person name="Ament-Velasquez S.L."/>
            <person name="Kruys A."/>
            <person name="Hutchinson M.I."/>
            <person name="Powell A.J."/>
            <person name="Barry K."/>
            <person name="Miller A.N."/>
            <person name="Grigoriev I.V."/>
            <person name="Debuchy R."/>
            <person name="Gladieux P."/>
            <person name="Hiltunen Thoren M."/>
            <person name="Johannesson H."/>
        </authorList>
    </citation>
    <scope>NUCLEOTIDE SEQUENCE</scope>
    <source>
        <strain evidence="1">CBS 103.79</strain>
    </source>
</reference>
<dbReference type="PANTHER" id="PTHR38797">
    <property type="entry name" value="NUCLEAR PORE COMPLEX PROTEIN NUP85-RELATED"/>
    <property type="match status" value="1"/>
</dbReference>
<comment type="caution">
    <text evidence="1">The sequence shown here is derived from an EMBL/GenBank/DDBJ whole genome shotgun (WGS) entry which is preliminary data.</text>
</comment>
<accession>A0AAN6MET5</accession>
<evidence type="ECO:0000313" key="1">
    <source>
        <dbReference type="EMBL" id="KAK3899515.1"/>
    </source>
</evidence>
<dbReference type="Proteomes" id="UP001303889">
    <property type="component" value="Unassembled WGS sequence"/>
</dbReference>
<dbReference type="PANTHER" id="PTHR38797:SF4">
    <property type="entry name" value="NUCLEAR PORE COMPLEX PROTEIN NUP85"/>
    <property type="match status" value="1"/>
</dbReference>
<sequence>MADNANGLAQLERIRERALSEQETAILQALGLAMRPGVLDAAADAARRLDSLCPPLECDQEVRNYIWAVWGVMFSIAASSNAQDQVHFALVAVLQELQNTTRGQLSVGERYFVWEDLPDIATAFDAYYADPVYEGPEQTERFAQNWHQLARFGARAFAARLLAPDYDIMLSIESGLEHDLNARPVAEMMQAEWSIKLACAWLSHGSAIPMLEWAMENMEDGNAERRVNNFTPGPLYHGSDLVSPERWEFWLYRLDQLANQESGLSQEIRQSALDAAQAMREAGKALAGAVVSI</sequence>
<keyword evidence="2" id="KW-1185">Reference proteome</keyword>
<evidence type="ECO:0000313" key="2">
    <source>
        <dbReference type="Proteomes" id="UP001303889"/>
    </source>
</evidence>
<reference evidence="1" key="2">
    <citation type="submission" date="2023-05" db="EMBL/GenBank/DDBJ databases">
        <authorList>
            <consortium name="Lawrence Berkeley National Laboratory"/>
            <person name="Steindorff A."/>
            <person name="Hensen N."/>
            <person name="Bonometti L."/>
            <person name="Westerberg I."/>
            <person name="Brannstrom I.O."/>
            <person name="Guillou S."/>
            <person name="Cros-Aarteil S."/>
            <person name="Calhoun S."/>
            <person name="Haridas S."/>
            <person name="Kuo A."/>
            <person name="Mondo S."/>
            <person name="Pangilinan J."/>
            <person name="Riley R."/>
            <person name="Labutti K."/>
            <person name="Andreopoulos B."/>
            <person name="Lipzen A."/>
            <person name="Chen C."/>
            <person name="Yanf M."/>
            <person name="Daum C."/>
            <person name="Ng V."/>
            <person name="Clum A."/>
            <person name="Ohm R."/>
            <person name="Martin F."/>
            <person name="Silar P."/>
            <person name="Natvig D."/>
            <person name="Lalanne C."/>
            <person name="Gautier V."/>
            <person name="Ament-Velasquez S.L."/>
            <person name="Kruys A."/>
            <person name="Hutchinson M.I."/>
            <person name="Powell A.J."/>
            <person name="Barry K."/>
            <person name="Miller A.N."/>
            <person name="Grigoriev I.V."/>
            <person name="Debuchy R."/>
            <person name="Gladieux P."/>
            <person name="Thoren M.H."/>
            <person name="Johannesson H."/>
        </authorList>
    </citation>
    <scope>NUCLEOTIDE SEQUENCE</scope>
    <source>
        <strain evidence="1">CBS 103.79</strain>
    </source>
</reference>
<dbReference type="Pfam" id="PF12311">
    <property type="entry name" value="DUF3632"/>
    <property type="match status" value="1"/>
</dbReference>
<gene>
    <name evidence="1" type="ORF">C8A05DRAFT_36861</name>
</gene>